<dbReference type="WBParaSite" id="nRc.2.0.1.t34187-RA">
    <property type="protein sequence ID" value="nRc.2.0.1.t34187-RA"/>
    <property type="gene ID" value="nRc.2.0.1.g34187"/>
</dbReference>
<accession>A0A915K8G7</accession>
<keyword evidence="1" id="KW-1185">Reference proteome</keyword>
<sequence length="182" mass="20784">MKSKTASIIFGGELSKFSRQYFVEVLAIFVVNKATQVFAFRTGDTDPVIYKEVQIASESEESRHHSYLEGNNFPYLFSPFHSQILISLEGSSCQSDAFALSECMGFRWDFIPDATIENSTIRISLQISKDRDFLAFVLMNFLTAVRTEILQKILATVYDSKTPLIPILNADYEKHKRKHKLP</sequence>
<dbReference type="Proteomes" id="UP000887565">
    <property type="component" value="Unplaced"/>
</dbReference>
<protein>
    <submittedName>
        <fullName evidence="2">Uncharacterized protein</fullName>
    </submittedName>
</protein>
<evidence type="ECO:0000313" key="2">
    <source>
        <dbReference type="WBParaSite" id="nRc.2.0.1.t34187-RA"/>
    </source>
</evidence>
<name>A0A915K8G7_ROMCU</name>
<organism evidence="1 2">
    <name type="scientific">Romanomermis culicivorax</name>
    <name type="common">Nematode worm</name>
    <dbReference type="NCBI Taxonomy" id="13658"/>
    <lineage>
        <taxon>Eukaryota</taxon>
        <taxon>Metazoa</taxon>
        <taxon>Ecdysozoa</taxon>
        <taxon>Nematoda</taxon>
        <taxon>Enoplea</taxon>
        <taxon>Dorylaimia</taxon>
        <taxon>Mermithida</taxon>
        <taxon>Mermithoidea</taxon>
        <taxon>Mermithidae</taxon>
        <taxon>Romanomermis</taxon>
    </lineage>
</organism>
<proteinExistence type="predicted"/>
<evidence type="ECO:0000313" key="1">
    <source>
        <dbReference type="Proteomes" id="UP000887565"/>
    </source>
</evidence>
<dbReference type="AlphaFoldDB" id="A0A915K8G7"/>
<reference evidence="2" key="1">
    <citation type="submission" date="2022-11" db="UniProtKB">
        <authorList>
            <consortium name="WormBaseParasite"/>
        </authorList>
    </citation>
    <scope>IDENTIFICATION</scope>
</reference>